<dbReference type="RefSeq" id="WP_169524322.1">
    <property type="nucleotide sequence ID" value="NZ_JAAMPT010000207.1"/>
</dbReference>
<dbReference type="Proteomes" id="UP000767947">
    <property type="component" value="Unassembled WGS sequence"/>
</dbReference>
<feature type="chain" id="PRO_5045421816" description="C1q domain-containing protein" evidence="1">
    <location>
        <begin position="19"/>
        <end position="515"/>
    </location>
</feature>
<evidence type="ECO:0000313" key="2">
    <source>
        <dbReference type="EMBL" id="NMH25628.1"/>
    </source>
</evidence>
<feature type="signal peptide" evidence="1">
    <location>
        <begin position="1"/>
        <end position="18"/>
    </location>
</feature>
<sequence length="515" mass="54949">MKSKISFLLLFISTLSLAQVGIGTTSPNAQLDIQASNPALPTNTDGILIPKIVTFPISDPGLNQQGMLVYLTTATVYKTINKPSGFYYWDNGTANWIQIQTGSSNLDWNVTGNAATNPNTNFIGTTDNTDIVFKRNNVRAGFIGNPDTTSGNRNTSFGANALNPAGTGTRNTAIGTNVLPVNTIGQLNVAIGDQTMVRNTTGQANIAIGVGALNENVSGNGNVAIGRNALVKTNDDFNTGVGLAALRRNISGKYNVALGANAGFEVLGGNNVFIGANAGYNETGSNKLYVHGSDLTTLSNTGPDAALIYGEFDNKILRVNGGLQISNTTAERYSLPTNRGTVGQVLQTDGVGATNWVNSTTYAAGDGLALSGNTFSLPTMSIAKAKLSANQSFLADTNWQKILFNAVDFDSNSEFDTTNSLYRADKAGYYRIKAAYCIQNDQNDNSRYGISININGNFYQETTYDHHEHGLVARAVDCLVYLAENDYVEVFIRTAQSVAIDSYGGKTTFEVQQLR</sequence>
<dbReference type="SUPFAM" id="SSF49842">
    <property type="entry name" value="TNF-like"/>
    <property type="match status" value="1"/>
</dbReference>
<dbReference type="Gene3D" id="2.60.120.40">
    <property type="match status" value="1"/>
</dbReference>
<evidence type="ECO:0008006" key="4">
    <source>
        <dbReference type="Google" id="ProtNLM"/>
    </source>
</evidence>
<name>A0ABX1QWY6_9FLAO</name>
<dbReference type="EMBL" id="JAAMPT010000207">
    <property type="protein sequence ID" value="NMH25628.1"/>
    <property type="molecule type" value="Genomic_DNA"/>
</dbReference>
<accession>A0ABX1QWY6</accession>
<gene>
    <name evidence="2" type="ORF">G6042_10170</name>
</gene>
<protein>
    <recommendedName>
        <fullName evidence="4">C1q domain-containing protein</fullName>
    </recommendedName>
</protein>
<keyword evidence="3" id="KW-1185">Reference proteome</keyword>
<reference evidence="2 3" key="1">
    <citation type="submission" date="2020-02" db="EMBL/GenBank/DDBJ databases">
        <title>Flavobacterium sp. genome.</title>
        <authorList>
            <person name="Jung H.S."/>
            <person name="Baek J.H."/>
            <person name="Jeon C.O."/>
        </authorList>
    </citation>
    <scope>NUCLEOTIDE SEQUENCE [LARGE SCALE GENOMIC DNA]</scope>
    <source>
        <strain evidence="2 3">SE-s27</strain>
    </source>
</reference>
<proteinExistence type="predicted"/>
<dbReference type="Gene3D" id="2.150.10.10">
    <property type="entry name" value="Serralysin-like metalloprotease, C-terminal"/>
    <property type="match status" value="1"/>
</dbReference>
<dbReference type="InterPro" id="IPR008983">
    <property type="entry name" value="Tumour_necrosis_fac-like_dom"/>
</dbReference>
<comment type="caution">
    <text evidence="2">The sequence shown here is derived from an EMBL/GenBank/DDBJ whole genome shotgun (WGS) entry which is preliminary data.</text>
</comment>
<evidence type="ECO:0000313" key="3">
    <source>
        <dbReference type="Proteomes" id="UP000767947"/>
    </source>
</evidence>
<keyword evidence="1" id="KW-0732">Signal</keyword>
<dbReference type="InterPro" id="IPR011049">
    <property type="entry name" value="Serralysin-like_metalloprot_C"/>
</dbReference>
<evidence type="ECO:0000256" key="1">
    <source>
        <dbReference type="SAM" id="SignalP"/>
    </source>
</evidence>
<organism evidence="2 3">
    <name type="scientific">Flavobacterium solisilvae</name>
    <dbReference type="NCBI Taxonomy" id="1852019"/>
    <lineage>
        <taxon>Bacteria</taxon>
        <taxon>Pseudomonadati</taxon>
        <taxon>Bacteroidota</taxon>
        <taxon>Flavobacteriia</taxon>
        <taxon>Flavobacteriales</taxon>
        <taxon>Flavobacteriaceae</taxon>
        <taxon>Flavobacterium</taxon>
    </lineage>
</organism>